<feature type="region of interest" description="Disordered" evidence="4">
    <location>
        <begin position="120"/>
        <end position="142"/>
    </location>
</feature>
<feature type="compositionally biased region" description="Basic and acidic residues" evidence="4">
    <location>
        <begin position="652"/>
        <end position="662"/>
    </location>
</feature>
<keyword evidence="3" id="KW-0539">Nucleus</keyword>
<evidence type="ECO:0000256" key="4">
    <source>
        <dbReference type="SAM" id="MobiDB-lite"/>
    </source>
</evidence>
<dbReference type="InterPro" id="IPR009723">
    <property type="entry name" value="Pop1_N"/>
</dbReference>
<feature type="region of interest" description="Disordered" evidence="4">
    <location>
        <begin position="597"/>
        <end position="620"/>
    </location>
</feature>
<evidence type="ECO:0000259" key="5">
    <source>
        <dbReference type="Pfam" id="PF06978"/>
    </source>
</evidence>
<evidence type="ECO:0000259" key="7">
    <source>
        <dbReference type="Pfam" id="PF22770"/>
    </source>
</evidence>
<dbReference type="PANTHER" id="PTHR22731:SF3">
    <property type="entry name" value="RIBONUCLEASES P_MRP PROTEIN SUBUNIT POP1"/>
    <property type="match status" value="1"/>
</dbReference>
<dbReference type="AlphaFoldDB" id="A0A167BLM8"/>
<feature type="domain" description="Pop1 N-terminal" evidence="5">
    <location>
        <begin position="64"/>
        <end position="273"/>
    </location>
</feature>
<evidence type="ECO:0000313" key="8">
    <source>
        <dbReference type="EMBL" id="OAA40180.1"/>
    </source>
</evidence>
<comment type="subcellular location">
    <subcellularLocation>
        <location evidence="1">Nucleus</location>
    </subcellularLocation>
</comment>
<dbReference type="PANTHER" id="PTHR22731">
    <property type="entry name" value="RIBONUCLEASES P/MRP PROTEIN SUBUNIT POP1"/>
    <property type="match status" value="1"/>
</dbReference>
<protein>
    <submittedName>
        <fullName evidence="8">Ribonuclease P/MRP, subunit POP1</fullName>
    </submittedName>
</protein>
<feature type="region of interest" description="Disordered" evidence="4">
    <location>
        <begin position="739"/>
        <end position="763"/>
    </location>
</feature>
<evidence type="ECO:0000256" key="1">
    <source>
        <dbReference type="ARBA" id="ARBA00004123"/>
    </source>
</evidence>
<reference evidence="8 9" key="1">
    <citation type="journal article" date="2016" name="Genome Biol. Evol.">
        <title>Divergent and convergent evolution of fungal pathogenicity.</title>
        <authorList>
            <person name="Shang Y."/>
            <person name="Xiao G."/>
            <person name="Zheng P."/>
            <person name="Cen K."/>
            <person name="Zhan S."/>
            <person name="Wang C."/>
        </authorList>
    </citation>
    <scope>NUCLEOTIDE SEQUENCE [LARGE SCALE GENOMIC DNA]</scope>
    <source>
        <strain evidence="8 9">RCEF 3172</strain>
    </source>
</reference>
<feature type="compositionally biased region" description="Low complexity" evidence="4">
    <location>
        <begin position="739"/>
        <end position="753"/>
    </location>
</feature>
<proteinExistence type="predicted"/>
<feature type="compositionally biased region" description="Basic residues" evidence="4">
    <location>
        <begin position="97"/>
        <end position="108"/>
    </location>
</feature>
<name>A0A167BLM8_9HYPO</name>
<feature type="region of interest" description="Disordered" evidence="4">
    <location>
        <begin position="813"/>
        <end position="834"/>
    </location>
</feature>
<gene>
    <name evidence="8" type="ORF">BBO_06238</name>
</gene>
<evidence type="ECO:0000313" key="9">
    <source>
        <dbReference type="Proteomes" id="UP000076863"/>
    </source>
</evidence>
<dbReference type="Pfam" id="PF22770">
    <property type="entry name" value="POP1_C"/>
    <property type="match status" value="1"/>
</dbReference>
<dbReference type="InterPro" id="IPR012590">
    <property type="entry name" value="POPLD_dom"/>
</dbReference>
<keyword evidence="2" id="KW-0819">tRNA processing</keyword>
<dbReference type="GO" id="GO:0000172">
    <property type="term" value="C:ribonuclease MRP complex"/>
    <property type="evidence" value="ECO:0007669"/>
    <property type="project" value="InterPro"/>
</dbReference>
<evidence type="ECO:0000256" key="2">
    <source>
        <dbReference type="ARBA" id="ARBA00022694"/>
    </source>
</evidence>
<feature type="region of interest" description="Disordered" evidence="4">
    <location>
        <begin position="652"/>
        <end position="679"/>
    </location>
</feature>
<organism evidence="8 9">
    <name type="scientific">Beauveria brongniartii RCEF 3172</name>
    <dbReference type="NCBI Taxonomy" id="1081107"/>
    <lineage>
        <taxon>Eukaryota</taxon>
        <taxon>Fungi</taxon>
        <taxon>Dikarya</taxon>
        <taxon>Ascomycota</taxon>
        <taxon>Pezizomycotina</taxon>
        <taxon>Sordariomycetes</taxon>
        <taxon>Hypocreomycetidae</taxon>
        <taxon>Hypocreales</taxon>
        <taxon>Cordycipitaceae</taxon>
        <taxon>Beauveria</taxon>
        <taxon>Beauveria brongniartii</taxon>
    </lineage>
</organism>
<feature type="region of interest" description="Disordered" evidence="4">
    <location>
        <begin position="781"/>
        <end position="801"/>
    </location>
</feature>
<feature type="compositionally biased region" description="Polar residues" evidence="4">
    <location>
        <begin position="21"/>
        <end position="30"/>
    </location>
</feature>
<dbReference type="Pfam" id="PF08170">
    <property type="entry name" value="POPLD"/>
    <property type="match status" value="1"/>
</dbReference>
<accession>A0A167BLM8</accession>
<feature type="domain" description="POP1 C-terminal" evidence="7">
    <location>
        <begin position="715"/>
        <end position="901"/>
    </location>
</feature>
<dbReference type="Proteomes" id="UP000076863">
    <property type="component" value="Unassembled WGS sequence"/>
</dbReference>
<comment type="caution">
    <text evidence="8">The sequence shown here is derived from an EMBL/GenBank/DDBJ whole genome shotgun (WGS) entry which is preliminary data.</text>
</comment>
<evidence type="ECO:0000259" key="6">
    <source>
        <dbReference type="Pfam" id="PF08170"/>
    </source>
</evidence>
<keyword evidence="9" id="KW-1185">Reference proteome</keyword>
<dbReference type="OrthoDB" id="442863at2759"/>
<evidence type="ECO:0000256" key="3">
    <source>
        <dbReference type="ARBA" id="ARBA00023242"/>
    </source>
</evidence>
<dbReference type="Pfam" id="PF06978">
    <property type="entry name" value="POP1_N"/>
    <property type="match status" value="1"/>
</dbReference>
<feature type="domain" description="POPLD" evidence="6">
    <location>
        <begin position="538"/>
        <end position="642"/>
    </location>
</feature>
<feature type="compositionally biased region" description="Basic and acidic residues" evidence="4">
    <location>
        <begin position="608"/>
        <end position="620"/>
    </location>
</feature>
<feature type="region of interest" description="Disordered" evidence="4">
    <location>
        <begin position="1"/>
        <end position="33"/>
    </location>
</feature>
<dbReference type="GO" id="GO:0001682">
    <property type="term" value="P:tRNA 5'-leader removal"/>
    <property type="evidence" value="ECO:0007669"/>
    <property type="project" value="InterPro"/>
</dbReference>
<dbReference type="InterPro" id="IPR055079">
    <property type="entry name" value="POP1_C"/>
</dbReference>
<dbReference type="InterPro" id="IPR039182">
    <property type="entry name" value="Pop1"/>
</dbReference>
<dbReference type="EMBL" id="AZHA01000020">
    <property type="protein sequence ID" value="OAA40180.1"/>
    <property type="molecule type" value="Genomic_DNA"/>
</dbReference>
<sequence length="903" mass="100171">MGTKQASAGPGGSGPGRKNASGASSGSRNDNLPPRRLQVHLARNIPVEPAQAALKNGELDLQAFVAAHEFEIRSLEQSMATSKAVGSSRAFQQVPRGLRRRTASHNPRRVPRRLRARARKEMAEDNTPMVQSRRRKPTSTRARLRAETAKRLRLLAARTKRRKMIAKGTKLGDAKVANAMTQRSRPKIRRNQLNEPPLPSSRFRKRQIHKTWLPTHLWHAKRARMTPPTSPLWRFAIPLTPSEKIYRPTHRSQGERGTLAWDTSYMSTIGLYGHEAGLCRVLKRIGFCDAAYWNEKGKKWMAGTRLRSAIISRDHRGRRRPMCPCTIVWNPQPAVQEQSKTQRQLFLRMHPAAFKEVFDELLRLTKTETPRLYMEDLRFEIGSIELTGPASTEALLAVLTPHPAAGKSSLNQGRIFQSLDGLTNPAALTANATLAFTIQDPRLRYPPRRLERWDDATLQEKLMKSITEWPVERELDSNLLFDRDVRHKASGLPTQQSICKRRSETTAGAFLKPTASDPAIPVTMLASRSASATQAQGSWTLMLPWKCVLPVWHSLVHCPLISGGNPRFAGVYESMQVAFERSVPWFPADHLGTDAGADWELTQRGKRSKDYDKRPKSKRTEWSSLDLGAGRKGEVGDGLACDFELVFGLKPESEEPSRRQAAEGEDAMEGVEMTAAPPSASSVNRLKLLNSVSKAEVQAHLASTERQALPANAITSVRITIIGRGVVTSCARIYRLPKPSAQAPASSSVQVPSTVPRGTCPESLHRLPYDLRAQWLSKLSTEKAPSPKQKGSCHHHHPPTDMHARKRLLAQTLTAPPTPFPPPAANHDSIDGHHPLVPDAEDLIGFVTSGSYNMAHGKGTAVGAIAVEKVLLDLRTVTPEEAKLCIVRNAGENVGWLARWEHV</sequence>
<dbReference type="GO" id="GO:0005655">
    <property type="term" value="C:nucleolar ribonuclease P complex"/>
    <property type="evidence" value="ECO:0007669"/>
    <property type="project" value="InterPro"/>
</dbReference>
<feature type="region of interest" description="Disordered" evidence="4">
    <location>
        <begin position="86"/>
        <end position="108"/>
    </location>
</feature>